<dbReference type="PROSITE" id="PS50937">
    <property type="entry name" value="HTH_MERR_2"/>
    <property type="match status" value="1"/>
</dbReference>
<dbReference type="PANTHER" id="PTHR30204:SF92">
    <property type="entry name" value="HTH-TYPE TRANSCRIPTIONAL REGULATOR ZNTR"/>
    <property type="match status" value="1"/>
</dbReference>
<dbReference type="GO" id="GO:0003700">
    <property type="term" value="F:DNA-binding transcription factor activity"/>
    <property type="evidence" value="ECO:0007669"/>
    <property type="project" value="InterPro"/>
</dbReference>
<dbReference type="AlphaFoldDB" id="A0A432ZBX6"/>
<dbReference type="GO" id="GO:0046872">
    <property type="term" value="F:metal ion binding"/>
    <property type="evidence" value="ECO:0007669"/>
    <property type="project" value="InterPro"/>
</dbReference>
<dbReference type="Proteomes" id="UP000287908">
    <property type="component" value="Unassembled WGS sequence"/>
</dbReference>
<evidence type="ECO:0000256" key="1">
    <source>
        <dbReference type="ARBA" id="ARBA00023015"/>
    </source>
</evidence>
<evidence type="ECO:0000256" key="3">
    <source>
        <dbReference type="ARBA" id="ARBA00023163"/>
    </source>
</evidence>
<keyword evidence="6" id="KW-1185">Reference proteome</keyword>
<dbReference type="InterPro" id="IPR047057">
    <property type="entry name" value="MerR_fam"/>
</dbReference>
<dbReference type="InterPro" id="IPR000551">
    <property type="entry name" value="MerR-type_HTH_dom"/>
</dbReference>
<dbReference type="InterPro" id="IPR009061">
    <property type="entry name" value="DNA-bd_dom_put_sf"/>
</dbReference>
<proteinExistence type="predicted"/>
<protein>
    <submittedName>
        <fullName evidence="5">Cd(II)/Pb(II)-responsive transcriptional regulator</fullName>
    </submittedName>
</protein>
<dbReference type="GO" id="GO:0003677">
    <property type="term" value="F:DNA binding"/>
    <property type="evidence" value="ECO:0007669"/>
    <property type="project" value="UniProtKB-KW"/>
</dbReference>
<dbReference type="InterPro" id="IPR011791">
    <property type="entry name" value="CadR-PbrR"/>
</dbReference>
<evidence type="ECO:0000313" key="5">
    <source>
        <dbReference type="EMBL" id="RUO75424.1"/>
    </source>
</evidence>
<dbReference type="NCBIfam" id="TIGR02047">
    <property type="entry name" value="CadR-PbrR"/>
    <property type="match status" value="1"/>
</dbReference>
<dbReference type="SUPFAM" id="SSF46955">
    <property type="entry name" value="Putative DNA-binding domain"/>
    <property type="match status" value="1"/>
</dbReference>
<dbReference type="RefSeq" id="WP_074668950.1">
    <property type="nucleotide sequence ID" value="NZ_PIQF01000003.1"/>
</dbReference>
<accession>A0A432ZBX6</accession>
<feature type="domain" description="HTH merR-type" evidence="4">
    <location>
        <begin position="1"/>
        <end position="69"/>
    </location>
</feature>
<comment type="caution">
    <text evidence="5">The sequence shown here is derived from an EMBL/GenBank/DDBJ whole genome shotgun (WGS) entry which is preliminary data.</text>
</comment>
<evidence type="ECO:0000259" key="4">
    <source>
        <dbReference type="PROSITE" id="PS50937"/>
    </source>
</evidence>
<dbReference type="PANTHER" id="PTHR30204">
    <property type="entry name" value="REDOX-CYCLING DRUG-SENSING TRANSCRIPTIONAL ACTIVATOR SOXR"/>
    <property type="match status" value="1"/>
</dbReference>
<keyword evidence="2" id="KW-0238">DNA-binding</keyword>
<dbReference type="Gene3D" id="1.10.1660.10">
    <property type="match status" value="1"/>
</dbReference>
<dbReference type="Pfam" id="PF09278">
    <property type="entry name" value="MerR-DNA-bind"/>
    <property type="match status" value="1"/>
</dbReference>
<keyword evidence="3" id="KW-0804">Transcription</keyword>
<dbReference type="CDD" id="cd04784">
    <property type="entry name" value="HTH_CadR-PbrR"/>
    <property type="match status" value="1"/>
</dbReference>
<name>A0A432ZBX6_9GAMM</name>
<gene>
    <name evidence="5" type="primary">cadR</name>
    <name evidence="5" type="ORF">CWI81_10660</name>
</gene>
<dbReference type="Pfam" id="PF00376">
    <property type="entry name" value="MerR"/>
    <property type="match status" value="1"/>
</dbReference>
<evidence type="ECO:0000313" key="6">
    <source>
        <dbReference type="Proteomes" id="UP000287908"/>
    </source>
</evidence>
<dbReference type="InterPro" id="IPR015358">
    <property type="entry name" value="Tscrpt_reg_MerR_DNA-bd"/>
</dbReference>
<dbReference type="GO" id="GO:0045893">
    <property type="term" value="P:positive regulation of DNA-templated transcription"/>
    <property type="evidence" value="ECO:0007669"/>
    <property type="project" value="InterPro"/>
</dbReference>
<organism evidence="5 6">
    <name type="scientific">Idiomarina seosinensis</name>
    <dbReference type="NCBI Taxonomy" id="281739"/>
    <lineage>
        <taxon>Bacteria</taxon>
        <taxon>Pseudomonadati</taxon>
        <taxon>Pseudomonadota</taxon>
        <taxon>Gammaproteobacteria</taxon>
        <taxon>Alteromonadales</taxon>
        <taxon>Idiomarinaceae</taxon>
        <taxon>Idiomarina</taxon>
    </lineage>
</organism>
<evidence type="ECO:0000256" key="2">
    <source>
        <dbReference type="ARBA" id="ARBA00023125"/>
    </source>
</evidence>
<dbReference type="PRINTS" id="PR00040">
    <property type="entry name" value="HTHMERR"/>
</dbReference>
<dbReference type="OrthoDB" id="9808480at2"/>
<dbReference type="SMART" id="SM00422">
    <property type="entry name" value="HTH_MERR"/>
    <property type="match status" value="1"/>
</dbReference>
<reference evidence="5 6" key="1">
    <citation type="journal article" date="2011" name="Front. Microbiol.">
        <title>Genomic signatures of strain selection and enhancement in Bacillus atrophaeus var. globigii, a historical biowarfare simulant.</title>
        <authorList>
            <person name="Gibbons H.S."/>
            <person name="Broomall S.M."/>
            <person name="McNew L.A."/>
            <person name="Daligault H."/>
            <person name="Chapman C."/>
            <person name="Bruce D."/>
            <person name="Karavis M."/>
            <person name="Krepps M."/>
            <person name="McGregor P.A."/>
            <person name="Hong C."/>
            <person name="Park K.H."/>
            <person name="Akmal A."/>
            <person name="Feldman A."/>
            <person name="Lin J.S."/>
            <person name="Chang W.E."/>
            <person name="Higgs B.W."/>
            <person name="Demirev P."/>
            <person name="Lindquist J."/>
            <person name="Liem A."/>
            <person name="Fochler E."/>
            <person name="Read T.D."/>
            <person name="Tapia R."/>
            <person name="Johnson S."/>
            <person name="Bishop-Lilly K.A."/>
            <person name="Detter C."/>
            <person name="Han C."/>
            <person name="Sozhamannan S."/>
            <person name="Rosenzweig C.N."/>
            <person name="Skowronski E.W."/>
        </authorList>
    </citation>
    <scope>NUCLEOTIDE SEQUENCE [LARGE SCALE GENOMIC DNA]</scope>
    <source>
        <strain evidence="5 6">CL-SP19</strain>
    </source>
</reference>
<sequence length="139" mass="15931">MRIGQLADLLGIQTQTIRFYEKKGLLPLPARSYNGYRVYTEKHYKRLKFVCSCRAIGLSLSETRRLQDYQDNPHQPCSAVNTLIDEHIMHIRSQITSLQDLEKQLTSIRTSCTGQSKVIACTILNKIDEIESVSCNRDV</sequence>
<keyword evidence="1" id="KW-0805">Transcription regulation</keyword>
<dbReference type="EMBL" id="PIQF01000003">
    <property type="protein sequence ID" value="RUO75424.1"/>
    <property type="molecule type" value="Genomic_DNA"/>
</dbReference>